<keyword evidence="1" id="KW-0472">Membrane</keyword>
<keyword evidence="3" id="KW-1185">Reference proteome</keyword>
<evidence type="ECO:0000313" key="3">
    <source>
        <dbReference type="Proteomes" id="UP001529491"/>
    </source>
</evidence>
<sequence>MQRTFWFSIITVLCAVVGYYSYFFIMPSVEINNQSGQLLTRAEINLPKSNLVFDNIKPAQSLRIHHSNDQADGAYIYHIKLSSGEQVEGRCGAISSDQYMKVQTITINNDHQVSCTD</sequence>
<organism evidence="2 3">
    <name type="scientific">Shewanella youngdeokensis</name>
    <dbReference type="NCBI Taxonomy" id="2999068"/>
    <lineage>
        <taxon>Bacteria</taxon>
        <taxon>Pseudomonadati</taxon>
        <taxon>Pseudomonadota</taxon>
        <taxon>Gammaproteobacteria</taxon>
        <taxon>Alteromonadales</taxon>
        <taxon>Shewanellaceae</taxon>
        <taxon>Shewanella</taxon>
    </lineage>
</organism>
<reference evidence="2 3" key="1">
    <citation type="submission" date="2023-10" db="EMBL/GenBank/DDBJ databases">
        <title>Complete genome sequence of Shewanella sp. DAU334.</title>
        <authorList>
            <person name="Lee Y.-S."/>
            <person name="Jeong H.-R."/>
            <person name="Hwang E.-J."/>
            <person name="Choi Y.-L."/>
            <person name="Kim G.-D."/>
        </authorList>
    </citation>
    <scope>NUCLEOTIDE SEQUENCE [LARGE SCALE GENOMIC DNA]</scope>
    <source>
        <strain evidence="2 3">DAU334</strain>
    </source>
</reference>
<dbReference type="RefSeq" id="WP_310469796.1">
    <property type="nucleotide sequence ID" value="NZ_CP136522.1"/>
</dbReference>
<protein>
    <submittedName>
        <fullName evidence="2">Uncharacterized protein</fullName>
    </submittedName>
</protein>
<gene>
    <name evidence="2" type="ORF">RGE70_01535</name>
</gene>
<name>A0ABZ0JZE1_9GAMM</name>
<dbReference type="Proteomes" id="UP001529491">
    <property type="component" value="Chromosome"/>
</dbReference>
<dbReference type="EMBL" id="CP136522">
    <property type="protein sequence ID" value="WOT05536.1"/>
    <property type="molecule type" value="Genomic_DNA"/>
</dbReference>
<keyword evidence="1" id="KW-0812">Transmembrane</keyword>
<feature type="transmembrane region" description="Helical" evidence="1">
    <location>
        <begin position="6"/>
        <end position="25"/>
    </location>
</feature>
<keyword evidence="1" id="KW-1133">Transmembrane helix</keyword>
<evidence type="ECO:0000313" key="2">
    <source>
        <dbReference type="EMBL" id="WOT05536.1"/>
    </source>
</evidence>
<evidence type="ECO:0000256" key="1">
    <source>
        <dbReference type="SAM" id="Phobius"/>
    </source>
</evidence>
<accession>A0ABZ0JZE1</accession>
<proteinExistence type="predicted"/>